<comment type="caution">
    <text evidence="2">The sequence shown here is derived from an EMBL/GenBank/DDBJ whole genome shotgun (WGS) entry which is preliminary data.</text>
</comment>
<accession>A0ABS1CLP0</accession>
<dbReference type="Pfam" id="PF13302">
    <property type="entry name" value="Acetyltransf_3"/>
    <property type="match status" value="1"/>
</dbReference>
<dbReference type="InterPro" id="IPR016181">
    <property type="entry name" value="Acyl_CoA_acyltransferase"/>
</dbReference>
<evidence type="ECO:0000313" key="3">
    <source>
        <dbReference type="Proteomes" id="UP000748752"/>
    </source>
</evidence>
<dbReference type="SUPFAM" id="SSF55729">
    <property type="entry name" value="Acyl-CoA N-acyltransferases (Nat)"/>
    <property type="match status" value="1"/>
</dbReference>
<dbReference type="EMBL" id="NRRV01000057">
    <property type="protein sequence ID" value="MBK1632757.1"/>
    <property type="molecule type" value="Genomic_DNA"/>
</dbReference>
<evidence type="ECO:0000259" key="1">
    <source>
        <dbReference type="PROSITE" id="PS51186"/>
    </source>
</evidence>
<evidence type="ECO:0000313" key="2">
    <source>
        <dbReference type="EMBL" id="MBK1632757.1"/>
    </source>
</evidence>
<proteinExistence type="predicted"/>
<gene>
    <name evidence="2" type="ORF">CKO31_18800</name>
</gene>
<dbReference type="Gene3D" id="3.40.630.30">
    <property type="match status" value="1"/>
</dbReference>
<name>A0ABS1CLP0_9GAMM</name>
<dbReference type="PANTHER" id="PTHR43441:SF2">
    <property type="entry name" value="FAMILY ACETYLTRANSFERASE, PUTATIVE (AFU_ORTHOLOGUE AFUA_7G00850)-RELATED"/>
    <property type="match status" value="1"/>
</dbReference>
<dbReference type="RefSeq" id="WP_200240552.1">
    <property type="nucleotide sequence ID" value="NZ_NRRV01000057.1"/>
</dbReference>
<feature type="domain" description="N-acetyltransferase" evidence="1">
    <location>
        <begin position="24"/>
        <end position="186"/>
    </location>
</feature>
<dbReference type="PANTHER" id="PTHR43441">
    <property type="entry name" value="RIBOSOMAL-PROTEIN-SERINE ACETYLTRANSFERASE"/>
    <property type="match status" value="1"/>
</dbReference>
<organism evidence="2 3">
    <name type="scientific">Thiohalocapsa halophila</name>
    <dbReference type="NCBI Taxonomy" id="69359"/>
    <lineage>
        <taxon>Bacteria</taxon>
        <taxon>Pseudomonadati</taxon>
        <taxon>Pseudomonadota</taxon>
        <taxon>Gammaproteobacteria</taxon>
        <taxon>Chromatiales</taxon>
        <taxon>Chromatiaceae</taxon>
        <taxon>Thiohalocapsa</taxon>
    </lineage>
</organism>
<dbReference type="Proteomes" id="UP000748752">
    <property type="component" value="Unassembled WGS sequence"/>
</dbReference>
<dbReference type="InterPro" id="IPR000182">
    <property type="entry name" value="GNAT_dom"/>
</dbReference>
<reference evidence="2 3" key="1">
    <citation type="journal article" date="2020" name="Microorganisms">
        <title>Osmotic Adaptation and Compatible Solute Biosynthesis of Phototrophic Bacteria as Revealed from Genome Analyses.</title>
        <authorList>
            <person name="Imhoff J.F."/>
            <person name="Rahn T."/>
            <person name="Kunzel S."/>
            <person name="Keller A."/>
            <person name="Neulinger S.C."/>
        </authorList>
    </citation>
    <scope>NUCLEOTIDE SEQUENCE [LARGE SCALE GENOMIC DNA]</scope>
    <source>
        <strain evidence="2 3">DSM 6210</strain>
    </source>
</reference>
<protein>
    <recommendedName>
        <fullName evidence="1">N-acetyltransferase domain-containing protein</fullName>
    </recommendedName>
</protein>
<keyword evidence="3" id="KW-1185">Reference proteome</keyword>
<dbReference type="PROSITE" id="PS51186">
    <property type="entry name" value="GNAT"/>
    <property type="match status" value="1"/>
</dbReference>
<sequence>MPHRRNRGPEAPTLAPLDDVGLRQLIRQATDPALLESMCWSRPFDADDPAQVAAFVEAISLHVLPESKPTSPVLLGIHVPSRPWPIGYVAFKGGNPALGSYEIGVAMVDPVQRSRGYGRPAITAAVDYAFGRLAAQRLWAAVLTTNRPSINLGRRLGFRVRERLPASWPMPSGSLADMLWLEQTHTDWSARRTPSGTSR</sequence>
<dbReference type="InterPro" id="IPR051908">
    <property type="entry name" value="Ribosomal_N-acetyltransferase"/>
</dbReference>
<dbReference type="CDD" id="cd04301">
    <property type="entry name" value="NAT_SF"/>
    <property type="match status" value="1"/>
</dbReference>